<reference evidence="1 2" key="1">
    <citation type="submission" date="2024-05" db="EMBL/GenBank/DDBJ databases">
        <title>Burkholderia sp. Nov. a novel bacteria isolated from rhizosphere soil of Camellia sinensis.</title>
        <authorList>
            <person name="Dong Y."/>
        </authorList>
    </citation>
    <scope>NUCLEOTIDE SEQUENCE [LARGE SCALE GENOMIC DNA]</scope>
    <source>
        <strain evidence="1 2">GS2Y</strain>
    </source>
</reference>
<proteinExistence type="predicted"/>
<sequence length="44" mass="4662">MNYRTKNRLGLAVVVFLALVIVVAAAQNDAIGTVTSTLGHQHAQ</sequence>
<dbReference type="EMBL" id="JBCPYA010000014">
    <property type="protein sequence ID" value="MEN2473831.1"/>
    <property type="molecule type" value="Genomic_DNA"/>
</dbReference>
<dbReference type="Proteomes" id="UP001466933">
    <property type="component" value="Unassembled WGS sequence"/>
</dbReference>
<organism evidence="1 2">
    <name type="scientific">Burkholderia theae</name>
    <dbReference type="NCBI Taxonomy" id="3143496"/>
    <lineage>
        <taxon>Bacteria</taxon>
        <taxon>Pseudomonadati</taxon>
        <taxon>Pseudomonadota</taxon>
        <taxon>Betaproteobacteria</taxon>
        <taxon>Burkholderiales</taxon>
        <taxon>Burkholderiaceae</taxon>
        <taxon>Burkholderia</taxon>
    </lineage>
</organism>
<protein>
    <submittedName>
        <fullName evidence="1">Uncharacterized protein</fullName>
    </submittedName>
</protein>
<accession>A0ABU9WP90</accession>
<gene>
    <name evidence="1" type="ORF">VOI36_28375</name>
</gene>
<dbReference type="RefSeq" id="WP_264299696.1">
    <property type="nucleotide sequence ID" value="NZ_JBCPYA010000014.1"/>
</dbReference>
<keyword evidence="2" id="KW-1185">Reference proteome</keyword>
<comment type="caution">
    <text evidence="1">The sequence shown here is derived from an EMBL/GenBank/DDBJ whole genome shotgun (WGS) entry which is preliminary data.</text>
</comment>
<name>A0ABU9WP90_9BURK</name>
<evidence type="ECO:0000313" key="1">
    <source>
        <dbReference type="EMBL" id="MEN2473831.1"/>
    </source>
</evidence>
<evidence type="ECO:0000313" key="2">
    <source>
        <dbReference type="Proteomes" id="UP001466933"/>
    </source>
</evidence>